<dbReference type="Proteomes" id="UP000065641">
    <property type="component" value="Chromosome"/>
</dbReference>
<proteinExistence type="inferred from homology"/>
<dbReference type="HAMAP" id="MF_00201">
    <property type="entry name" value="RecO"/>
    <property type="match status" value="1"/>
</dbReference>
<dbReference type="GO" id="GO:0006302">
    <property type="term" value="P:double-strand break repair"/>
    <property type="evidence" value="ECO:0007669"/>
    <property type="project" value="TreeGrafter"/>
</dbReference>
<dbReference type="InterPro" id="IPR003717">
    <property type="entry name" value="RecO"/>
</dbReference>
<dbReference type="GO" id="GO:0006310">
    <property type="term" value="P:DNA recombination"/>
    <property type="evidence" value="ECO:0007669"/>
    <property type="project" value="UniProtKB-UniRule"/>
</dbReference>
<dbReference type="GO" id="GO:0043590">
    <property type="term" value="C:bacterial nucleoid"/>
    <property type="evidence" value="ECO:0007669"/>
    <property type="project" value="TreeGrafter"/>
</dbReference>
<dbReference type="InterPro" id="IPR022572">
    <property type="entry name" value="DNA_rep/recomb_RecO_N"/>
</dbReference>
<organism evidence="10 11">
    <name type="scientific">Pseudohongiella spirulinae</name>
    <dbReference type="NCBI Taxonomy" id="1249552"/>
    <lineage>
        <taxon>Bacteria</taxon>
        <taxon>Pseudomonadati</taxon>
        <taxon>Pseudomonadota</taxon>
        <taxon>Gammaproteobacteria</taxon>
        <taxon>Pseudomonadales</taxon>
        <taxon>Pseudohongiellaceae</taxon>
        <taxon>Pseudohongiella</taxon>
    </lineage>
</organism>
<evidence type="ECO:0000256" key="3">
    <source>
        <dbReference type="ARBA" id="ARBA00021310"/>
    </source>
</evidence>
<dbReference type="InterPro" id="IPR037278">
    <property type="entry name" value="ARFGAP/RecO"/>
</dbReference>
<evidence type="ECO:0000256" key="7">
    <source>
        <dbReference type="ARBA" id="ARBA00033409"/>
    </source>
</evidence>
<keyword evidence="5 8" id="KW-0233">DNA recombination</keyword>
<dbReference type="KEGG" id="pspi:PS2015_1593"/>
<evidence type="ECO:0000313" key="10">
    <source>
        <dbReference type="EMBL" id="ALO46246.1"/>
    </source>
</evidence>
<evidence type="ECO:0000256" key="4">
    <source>
        <dbReference type="ARBA" id="ARBA00022763"/>
    </source>
</evidence>
<dbReference type="PATRIC" id="fig|1249552.3.peg.1599"/>
<evidence type="ECO:0000256" key="2">
    <source>
        <dbReference type="ARBA" id="ARBA00007452"/>
    </source>
</evidence>
<dbReference type="AlphaFoldDB" id="A0A0S2KD52"/>
<keyword evidence="6 8" id="KW-0234">DNA repair</keyword>
<evidence type="ECO:0000256" key="8">
    <source>
        <dbReference type="HAMAP-Rule" id="MF_00201"/>
    </source>
</evidence>
<protein>
    <recommendedName>
        <fullName evidence="3 8">DNA repair protein RecO</fullName>
    </recommendedName>
    <alternativeName>
        <fullName evidence="7 8">Recombination protein O</fullName>
    </alternativeName>
</protein>
<keyword evidence="4 8" id="KW-0227">DNA damage</keyword>
<comment type="similarity">
    <text evidence="2 8">Belongs to the RecO family.</text>
</comment>
<evidence type="ECO:0000313" key="11">
    <source>
        <dbReference type="Proteomes" id="UP000065641"/>
    </source>
</evidence>
<dbReference type="InterPro" id="IPR012340">
    <property type="entry name" value="NA-bd_OB-fold"/>
</dbReference>
<dbReference type="SUPFAM" id="SSF50249">
    <property type="entry name" value="Nucleic acid-binding proteins"/>
    <property type="match status" value="1"/>
</dbReference>
<accession>A0A0S2KD52</accession>
<feature type="domain" description="DNA replication/recombination mediator RecO N-terminal" evidence="9">
    <location>
        <begin position="1"/>
        <end position="72"/>
    </location>
</feature>
<reference evidence="10 11" key="1">
    <citation type="submission" date="2015-11" db="EMBL/GenBank/DDBJ databases">
        <authorList>
            <person name="Zhang Y."/>
            <person name="Guo Z."/>
        </authorList>
    </citation>
    <scope>NUCLEOTIDE SEQUENCE [LARGE SCALE GENOMIC DNA]</scope>
    <source>
        <strain evidence="10 11">KCTC 32221</strain>
    </source>
</reference>
<comment type="function">
    <text evidence="1 8">Involved in DNA repair and RecF pathway recombination.</text>
</comment>
<gene>
    <name evidence="8" type="primary">recO</name>
    <name evidence="10" type="ORF">PS2015_1593</name>
</gene>
<dbReference type="Gene3D" id="1.20.1440.120">
    <property type="entry name" value="Recombination protein O, C-terminal domain"/>
    <property type="match status" value="1"/>
</dbReference>
<dbReference type="Pfam" id="PF02565">
    <property type="entry name" value="RecO_C"/>
    <property type="match status" value="1"/>
</dbReference>
<keyword evidence="11" id="KW-1185">Reference proteome</keyword>
<dbReference type="NCBIfam" id="TIGR00613">
    <property type="entry name" value="reco"/>
    <property type="match status" value="1"/>
</dbReference>
<sequence>MRIELQPAYLLHSRPYRDSSALVDLLTLDHGLIRAVARGVRGRRRSTALQQHQLLLVSLSGRGELLTLTHTEQAAAGFFLTGHRLFSALYLNEILERLLQPADSHPAVFRLYQQTLLRLHEEYPLEPLLRSFEWSLLQELGYEIDFSALEPGHCYRFDPLNGFEPVASLSDRRDFAGQALLSLKKVLTGDPLLMTLEQQSDAKRLMRQALGPLLGNKPLMSRHLFMAGTE</sequence>
<dbReference type="PANTHER" id="PTHR33991:SF1">
    <property type="entry name" value="DNA REPAIR PROTEIN RECO"/>
    <property type="match status" value="1"/>
</dbReference>
<dbReference type="SUPFAM" id="SSF57863">
    <property type="entry name" value="ArfGap/RecO-like zinc finger"/>
    <property type="match status" value="1"/>
</dbReference>
<dbReference type="PANTHER" id="PTHR33991">
    <property type="entry name" value="DNA REPAIR PROTEIN RECO"/>
    <property type="match status" value="1"/>
</dbReference>
<dbReference type="Gene3D" id="2.40.50.140">
    <property type="entry name" value="Nucleic acid-binding proteins"/>
    <property type="match status" value="1"/>
</dbReference>
<dbReference type="RefSeq" id="WP_058021702.1">
    <property type="nucleotide sequence ID" value="NZ_CP013189.1"/>
</dbReference>
<dbReference type="Pfam" id="PF11967">
    <property type="entry name" value="RecO_N"/>
    <property type="match status" value="1"/>
</dbReference>
<dbReference type="EMBL" id="CP013189">
    <property type="protein sequence ID" value="ALO46246.1"/>
    <property type="molecule type" value="Genomic_DNA"/>
</dbReference>
<evidence type="ECO:0000259" key="9">
    <source>
        <dbReference type="Pfam" id="PF11967"/>
    </source>
</evidence>
<evidence type="ECO:0000256" key="5">
    <source>
        <dbReference type="ARBA" id="ARBA00023172"/>
    </source>
</evidence>
<name>A0A0S2KD52_9GAMM</name>
<evidence type="ECO:0000256" key="6">
    <source>
        <dbReference type="ARBA" id="ARBA00023204"/>
    </source>
</evidence>
<dbReference type="STRING" id="1249552.PS2015_1593"/>
<dbReference type="InterPro" id="IPR042242">
    <property type="entry name" value="RecO_C"/>
</dbReference>
<evidence type="ECO:0000256" key="1">
    <source>
        <dbReference type="ARBA" id="ARBA00003065"/>
    </source>
</evidence>